<reference evidence="1 2" key="2">
    <citation type="submission" date="2020-03" db="EMBL/GenBank/DDBJ databases">
        <authorList>
            <person name="Ichikawa N."/>
            <person name="Kimura A."/>
            <person name="Kitahashi Y."/>
            <person name="Uohara A."/>
        </authorList>
    </citation>
    <scope>NUCLEOTIDE SEQUENCE [LARGE SCALE GENOMIC DNA]</scope>
    <source>
        <strain evidence="1 2">NBRC 108638</strain>
    </source>
</reference>
<dbReference type="Gene3D" id="3.40.190.10">
    <property type="entry name" value="Periplasmic binding protein-like II"/>
    <property type="match status" value="1"/>
</dbReference>
<dbReference type="Proteomes" id="UP000482960">
    <property type="component" value="Unassembled WGS sequence"/>
</dbReference>
<gene>
    <name evidence="1" type="ORF">Prum_013910</name>
</gene>
<dbReference type="PROSITE" id="PS51318">
    <property type="entry name" value="TAT"/>
    <property type="match status" value="1"/>
</dbReference>
<dbReference type="SUPFAM" id="SSF53850">
    <property type="entry name" value="Periplasmic binding protein-like II"/>
    <property type="match status" value="1"/>
</dbReference>
<name>A0A6V8KZJ2_9ACTN</name>
<dbReference type="InterPro" id="IPR006059">
    <property type="entry name" value="SBP"/>
</dbReference>
<keyword evidence="2" id="KW-1185">Reference proteome</keyword>
<evidence type="ECO:0000313" key="1">
    <source>
        <dbReference type="EMBL" id="GFJ87749.1"/>
    </source>
</evidence>
<dbReference type="PANTHER" id="PTHR43649:SF12">
    <property type="entry name" value="DIACETYLCHITOBIOSE BINDING PROTEIN DASA"/>
    <property type="match status" value="1"/>
</dbReference>
<dbReference type="InterPro" id="IPR050490">
    <property type="entry name" value="Bact_solute-bd_prot1"/>
</dbReference>
<dbReference type="AlphaFoldDB" id="A0A6V8KZJ2"/>
<dbReference type="PANTHER" id="PTHR43649">
    <property type="entry name" value="ARABINOSE-BINDING PROTEIN-RELATED"/>
    <property type="match status" value="1"/>
</dbReference>
<sequence>MTTPHSGASMSRRRFLTTSTGLAATVAGGGFLSACASSVSSSGAGSSGQATLTVMTVTNDFDDAARAAAEKATGTKVNVVVYDITKLTAMLASGSPPDIVRGFGALDTPYIAARGIAEDLDPYFAKSQVLKVDDLDPVNDVWRFDGTKQGAGPRYGMAKDYSQDTMVWYNTALFDAAKVAYPSDTTPLSYAEWLALGKKLTKTKGGKTIQYGMNATGLGLFVSFMNMVTSAGGHLFSDDLATVDFTSPEAQAALAWYFDYAKANVGPSVINPNPDGWDWPPFQAGRMAMAQDGYWFGGAIAGDAKIAATSRFAPAPQLGSNRVSPCFGATGYWIPKASKNKDAAWKFFEWYFGGEPAQQRAASGWGIPSLKSLRTKMPQDKPYQKQAYAVQDAELSHFSVLSFTPYVRVEALDAILNQQLPGAIKAGTSVAALADTLNAEMNKQLKAGKELVR</sequence>
<reference evidence="1 2" key="1">
    <citation type="submission" date="2020-03" db="EMBL/GenBank/DDBJ databases">
        <title>Whole genome shotgun sequence of Phytohabitans rumicis NBRC 108638.</title>
        <authorList>
            <person name="Komaki H."/>
            <person name="Tamura T."/>
        </authorList>
    </citation>
    <scope>NUCLEOTIDE SEQUENCE [LARGE SCALE GENOMIC DNA]</scope>
    <source>
        <strain evidence="1 2">NBRC 108638</strain>
    </source>
</reference>
<evidence type="ECO:0008006" key="3">
    <source>
        <dbReference type="Google" id="ProtNLM"/>
    </source>
</evidence>
<dbReference type="InterPro" id="IPR006311">
    <property type="entry name" value="TAT_signal"/>
</dbReference>
<organism evidence="1 2">
    <name type="scientific">Phytohabitans rumicis</name>
    <dbReference type="NCBI Taxonomy" id="1076125"/>
    <lineage>
        <taxon>Bacteria</taxon>
        <taxon>Bacillati</taxon>
        <taxon>Actinomycetota</taxon>
        <taxon>Actinomycetes</taxon>
        <taxon>Micromonosporales</taxon>
        <taxon>Micromonosporaceae</taxon>
    </lineage>
</organism>
<comment type="caution">
    <text evidence="1">The sequence shown here is derived from an EMBL/GenBank/DDBJ whole genome shotgun (WGS) entry which is preliminary data.</text>
</comment>
<accession>A0A6V8KZJ2</accession>
<dbReference type="Pfam" id="PF01547">
    <property type="entry name" value="SBP_bac_1"/>
    <property type="match status" value="1"/>
</dbReference>
<dbReference type="RefSeq" id="WP_173074800.1">
    <property type="nucleotide sequence ID" value="NZ_BAABJB010000032.1"/>
</dbReference>
<dbReference type="EMBL" id="BLPG01000001">
    <property type="protein sequence ID" value="GFJ87749.1"/>
    <property type="molecule type" value="Genomic_DNA"/>
</dbReference>
<protein>
    <recommendedName>
        <fullName evidence="3">Sugar ABC transporter substrate-binding protein</fullName>
    </recommendedName>
</protein>
<proteinExistence type="predicted"/>
<evidence type="ECO:0000313" key="2">
    <source>
        <dbReference type="Proteomes" id="UP000482960"/>
    </source>
</evidence>